<gene>
    <name evidence="8" type="ORF">ETAA8_54370</name>
</gene>
<dbReference type="Gene3D" id="1.10.760.10">
    <property type="entry name" value="Cytochrome c-like domain"/>
    <property type="match status" value="5"/>
</dbReference>
<dbReference type="KEGG" id="aagg:ETAA8_54370"/>
<dbReference type="SUPFAM" id="SSF56988">
    <property type="entry name" value="Anthrax protective antigen"/>
    <property type="match status" value="1"/>
</dbReference>
<evidence type="ECO:0000313" key="9">
    <source>
        <dbReference type="Proteomes" id="UP000315017"/>
    </source>
</evidence>
<keyword evidence="3 4" id="KW-0408">Iron</keyword>
<dbReference type="PANTHER" id="PTHR33546:SF1">
    <property type="entry name" value="LARGE, MULTIFUNCTIONAL SECRETED PROTEIN"/>
    <property type="match status" value="1"/>
</dbReference>
<sequence length="919" mass="99831" precursor="true">MPGRVLCSLFAALLLGTAFSAGATAADVPPRVIPFERYHATAKDQVAAGNLLLGELNCTSCHTADKSLAEHIQKKQAPVLDTVGNRVRPQYLLKFLMDPQTVKPGTSMPNALAGIPEAERKDVVEAIVHFLATTGTTNDVAPLRGGVNRGEQLYHSVGCLACHDPRPAENPPASLPTSIPLGTPSRKYTLPGLTEFVQNPLSIRPGGRMPHLNLNATDARDVASFLLNDLDIAAGLQYSYYPGNFDKLPDFSKLKPKETGEAEGFDLKALKKKGSYGLRFEGVIKVDTDVDYLFLLGSDDGSRLTIDDKVLIDNDGVHPFSQKRKPLKLKAGTHSVVVDFFEKGGDSDLQVMFEAKGKPPQDLASLIAIPEPKEGKPVPEAFVVNQDLAAKGREFFTTLGCASCHSMKVDGKQVAAKPTHVGASLADLKGVGGCLQGESTKSPRYALDTRQQIVLQAALAAAKKPAAELAGKELVDLNLIRFNCIACHTRGELGGVEETRNPHFKSDMPEMGDEGRIPPSLTGAGAKLNEAWIKTVMDQGAKDRPYMFTRMPRFGLKNVESLVSAIQTTDAELIKPVPAVDIPDSDKKFKAIGRQLVGGQGMSCIKCHTFANKQSTGIQALSLTTMTKRLRDDWFHNYLINPQAYRPGTRMPAGWPNGESQLPKILDGNTAKQIRSMWAFLSDGDKAALPSGLVTGAIELIAFDEAIMYRNFIEGAGSRAIGVGYPEKLNLAFDANNLRLAMIWHNGFMDASRHWTGRGVGYEPPLGDNVVKLPDGAPFAVLKSSADAWPTEKPKDIGYQFNGYRLGEKQRPTFLYSFNGIQVEDQPAPIGEAGVFTLERKLAFKVAEGSEVPADLQYRAMVADKIEAADGGFKVNGEWLLKIKSGQQGIVRQSNNKSELLIPIRFENRGANLTIEYDW</sequence>
<dbReference type="GO" id="GO:0046872">
    <property type="term" value="F:metal ion binding"/>
    <property type="evidence" value="ECO:0007669"/>
    <property type="project" value="UniProtKB-KW"/>
</dbReference>
<dbReference type="OrthoDB" id="9804649at2"/>
<keyword evidence="9" id="KW-1185">Reference proteome</keyword>
<dbReference type="GO" id="GO:0020037">
    <property type="term" value="F:heme binding"/>
    <property type="evidence" value="ECO:0007669"/>
    <property type="project" value="InterPro"/>
</dbReference>
<dbReference type="PROSITE" id="PS51007">
    <property type="entry name" value="CYTC"/>
    <property type="match status" value="3"/>
</dbReference>
<dbReference type="PANTHER" id="PTHR33546">
    <property type="entry name" value="LARGE, MULTIFUNCTIONAL SECRETED PROTEIN-RELATED"/>
    <property type="match status" value="1"/>
</dbReference>
<dbReference type="Proteomes" id="UP000315017">
    <property type="component" value="Chromosome"/>
</dbReference>
<accession>A0A517YJB7</accession>
<evidence type="ECO:0000256" key="2">
    <source>
        <dbReference type="ARBA" id="ARBA00022723"/>
    </source>
</evidence>
<dbReference type="RefSeq" id="WP_145095571.1">
    <property type="nucleotide sequence ID" value="NZ_CP036274.1"/>
</dbReference>
<keyword evidence="5" id="KW-0732">Signal</keyword>
<feature type="domain" description="Cytochrome c" evidence="6">
    <location>
        <begin position="145"/>
        <end position="230"/>
    </location>
</feature>
<dbReference type="InterPro" id="IPR011658">
    <property type="entry name" value="PA14_dom"/>
</dbReference>
<feature type="domain" description="PA14" evidence="7">
    <location>
        <begin position="231"/>
        <end position="368"/>
    </location>
</feature>
<keyword evidence="1 4" id="KW-0349">Heme</keyword>
<evidence type="ECO:0000313" key="8">
    <source>
        <dbReference type="EMBL" id="QDU30317.1"/>
    </source>
</evidence>
<feature type="domain" description="Cytochrome c" evidence="6">
    <location>
        <begin position="44"/>
        <end position="135"/>
    </location>
</feature>
<dbReference type="InterPro" id="IPR036909">
    <property type="entry name" value="Cyt_c-like_dom_sf"/>
</dbReference>
<feature type="domain" description="Cytochrome c" evidence="6">
    <location>
        <begin position="466"/>
        <end position="570"/>
    </location>
</feature>
<proteinExistence type="predicted"/>
<evidence type="ECO:0000256" key="3">
    <source>
        <dbReference type="ARBA" id="ARBA00023004"/>
    </source>
</evidence>
<organism evidence="8 9">
    <name type="scientific">Anatilimnocola aggregata</name>
    <dbReference type="NCBI Taxonomy" id="2528021"/>
    <lineage>
        <taxon>Bacteria</taxon>
        <taxon>Pseudomonadati</taxon>
        <taxon>Planctomycetota</taxon>
        <taxon>Planctomycetia</taxon>
        <taxon>Pirellulales</taxon>
        <taxon>Pirellulaceae</taxon>
        <taxon>Anatilimnocola</taxon>
    </lineage>
</organism>
<evidence type="ECO:0000256" key="5">
    <source>
        <dbReference type="SAM" id="SignalP"/>
    </source>
</evidence>
<dbReference type="InterPro" id="IPR037524">
    <property type="entry name" value="PA14/GLEYA"/>
</dbReference>
<evidence type="ECO:0000259" key="7">
    <source>
        <dbReference type="PROSITE" id="PS51820"/>
    </source>
</evidence>
<evidence type="ECO:0000256" key="1">
    <source>
        <dbReference type="ARBA" id="ARBA00022617"/>
    </source>
</evidence>
<dbReference type="GO" id="GO:0009055">
    <property type="term" value="F:electron transfer activity"/>
    <property type="evidence" value="ECO:0007669"/>
    <property type="project" value="InterPro"/>
</dbReference>
<evidence type="ECO:0000259" key="6">
    <source>
        <dbReference type="PROSITE" id="PS51007"/>
    </source>
</evidence>
<feature type="chain" id="PRO_5022239005" evidence="5">
    <location>
        <begin position="26"/>
        <end position="919"/>
    </location>
</feature>
<dbReference type="PROSITE" id="PS51820">
    <property type="entry name" value="PA14"/>
    <property type="match status" value="1"/>
</dbReference>
<protein>
    <submittedName>
        <fullName evidence="8">Cytochrome c</fullName>
    </submittedName>
</protein>
<feature type="signal peptide" evidence="5">
    <location>
        <begin position="1"/>
        <end position="25"/>
    </location>
</feature>
<dbReference type="Pfam" id="PF07691">
    <property type="entry name" value="PA14"/>
    <property type="match status" value="1"/>
</dbReference>
<dbReference type="SMART" id="SM00758">
    <property type="entry name" value="PA14"/>
    <property type="match status" value="1"/>
</dbReference>
<dbReference type="EMBL" id="CP036274">
    <property type="protein sequence ID" value="QDU30317.1"/>
    <property type="molecule type" value="Genomic_DNA"/>
</dbReference>
<keyword evidence="2 4" id="KW-0479">Metal-binding</keyword>
<name>A0A517YJB7_9BACT</name>
<evidence type="ECO:0000256" key="4">
    <source>
        <dbReference type="PROSITE-ProRule" id="PRU00433"/>
    </source>
</evidence>
<dbReference type="Gene3D" id="3.90.182.10">
    <property type="entry name" value="Toxin - Anthrax Protective Antigen,domain 1"/>
    <property type="match status" value="1"/>
</dbReference>
<dbReference type="AlphaFoldDB" id="A0A517YJB7"/>
<dbReference type="SUPFAM" id="SSF46626">
    <property type="entry name" value="Cytochrome c"/>
    <property type="match status" value="4"/>
</dbReference>
<reference evidence="8 9" key="1">
    <citation type="submission" date="2019-02" db="EMBL/GenBank/DDBJ databases">
        <title>Deep-cultivation of Planctomycetes and their phenomic and genomic characterization uncovers novel biology.</title>
        <authorList>
            <person name="Wiegand S."/>
            <person name="Jogler M."/>
            <person name="Boedeker C."/>
            <person name="Pinto D."/>
            <person name="Vollmers J."/>
            <person name="Rivas-Marin E."/>
            <person name="Kohn T."/>
            <person name="Peeters S.H."/>
            <person name="Heuer A."/>
            <person name="Rast P."/>
            <person name="Oberbeckmann S."/>
            <person name="Bunk B."/>
            <person name="Jeske O."/>
            <person name="Meyerdierks A."/>
            <person name="Storesund J.E."/>
            <person name="Kallscheuer N."/>
            <person name="Luecker S."/>
            <person name="Lage O.M."/>
            <person name="Pohl T."/>
            <person name="Merkel B.J."/>
            <person name="Hornburger P."/>
            <person name="Mueller R.-W."/>
            <person name="Bruemmer F."/>
            <person name="Labrenz M."/>
            <person name="Spormann A.M."/>
            <person name="Op den Camp H."/>
            <person name="Overmann J."/>
            <person name="Amann R."/>
            <person name="Jetten M.S.M."/>
            <person name="Mascher T."/>
            <person name="Medema M.H."/>
            <person name="Devos D.P."/>
            <person name="Kaster A.-K."/>
            <person name="Ovreas L."/>
            <person name="Rohde M."/>
            <person name="Galperin M.Y."/>
            <person name="Jogler C."/>
        </authorList>
    </citation>
    <scope>NUCLEOTIDE SEQUENCE [LARGE SCALE GENOMIC DNA]</scope>
    <source>
        <strain evidence="8 9">ETA_A8</strain>
    </source>
</reference>
<dbReference type="InterPro" id="IPR009056">
    <property type="entry name" value="Cyt_c-like_dom"/>
</dbReference>